<dbReference type="EMBL" id="AVOT02079009">
    <property type="protein sequence ID" value="MBW0566378.1"/>
    <property type="molecule type" value="Genomic_DNA"/>
</dbReference>
<dbReference type="AlphaFoldDB" id="A0A9Q3JNB2"/>
<evidence type="ECO:0000313" key="2">
    <source>
        <dbReference type="Proteomes" id="UP000765509"/>
    </source>
</evidence>
<protein>
    <submittedName>
        <fullName evidence="1">Uncharacterized protein</fullName>
    </submittedName>
</protein>
<keyword evidence="2" id="KW-1185">Reference proteome</keyword>
<organism evidence="1 2">
    <name type="scientific">Austropuccinia psidii MF-1</name>
    <dbReference type="NCBI Taxonomy" id="1389203"/>
    <lineage>
        <taxon>Eukaryota</taxon>
        <taxon>Fungi</taxon>
        <taxon>Dikarya</taxon>
        <taxon>Basidiomycota</taxon>
        <taxon>Pucciniomycotina</taxon>
        <taxon>Pucciniomycetes</taxon>
        <taxon>Pucciniales</taxon>
        <taxon>Sphaerophragmiaceae</taxon>
        <taxon>Austropuccinia</taxon>
    </lineage>
</organism>
<gene>
    <name evidence="1" type="ORF">O181_106093</name>
</gene>
<proteinExistence type="predicted"/>
<sequence length="106" mass="12225">MSFEKYKYSVNKDPYEWCLKQSKRLEGIDPHMKIQMRINTLLTQVPGELEHASKSRGNNNGTLDDIETTLQEVSIKASIGRYYTKSTGDKRENTILETKEAHYPGE</sequence>
<dbReference type="Proteomes" id="UP000765509">
    <property type="component" value="Unassembled WGS sequence"/>
</dbReference>
<reference evidence="1" key="1">
    <citation type="submission" date="2021-03" db="EMBL/GenBank/DDBJ databases">
        <title>Draft genome sequence of rust myrtle Austropuccinia psidii MF-1, a brazilian biotype.</title>
        <authorList>
            <person name="Quecine M.C."/>
            <person name="Pachon D.M.R."/>
            <person name="Bonatelli M.L."/>
            <person name="Correr F.H."/>
            <person name="Franceschini L.M."/>
            <person name="Leite T.F."/>
            <person name="Margarido G.R.A."/>
            <person name="Almeida C.A."/>
            <person name="Ferrarezi J.A."/>
            <person name="Labate C.A."/>
        </authorList>
    </citation>
    <scope>NUCLEOTIDE SEQUENCE</scope>
    <source>
        <strain evidence="1">MF-1</strain>
    </source>
</reference>
<accession>A0A9Q3JNB2</accession>
<name>A0A9Q3JNB2_9BASI</name>
<evidence type="ECO:0000313" key="1">
    <source>
        <dbReference type="EMBL" id="MBW0566378.1"/>
    </source>
</evidence>
<comment type="caution">
    <text evidence="1">The sequence shown here is derived from an EMBL/GenBank/DDBJ whole genome shotgun (WGS) entry which is preliminary data.</text>
</comment>